<organism evidence="1 2">
    <name type="scientific">Monilinia fructigena</name>
    <dbReference type="NCBI Taxonomy" id="38457"/>
    <lineage>
        <taxon>Eukaryota</taxon>
        <taxon>Fungi</taxon>
        <taxon>Dikarya</taxon>
        <taxon>Ascomycota</taxon>
        <taxon>Pezizomycotina</taxon>
        <taxon>Leotiomycetes</taxon>
        <taxon>Helotiales</taxon>
        <taxon>Sclerotiniaceae</taxon>
        <taxon>Monilinia</taxon>
    </lineage>
</organism>
<gene>
    <name evidence="1" type="ORF">DID88_010488</name>
</gene>
<proteinExistence type="predicted"/>
<evidence type="ECO:0000313" key="2">
    <source>
        <dbReference type="Proteomes" id="UP000249056"/>
    </source>
</evidence>
<keyword evidence="2" id="KW-1185">Reference proteome</keyword>
<name>A0A395IS25_9HELO</name>
<accession>A0A395IS25</accession>
<sequence>MHLEVNATISPGKRKGSCVDRLWWIKSSCLRANVLVRRAYEGLSSFAEADICYNAVLKDIRRITLLSERGFTLGAATAIARPSAVTQRAVYGYNGTV</sequence>
<evidence type="ECO:0000313" key="1">
    <source>
        <dbReference type="EMBL" id="RAL61149.1"/>
    </source>
</evidence>
<reference evidence="1 2" key="1">
    <citation type="submission" date="2018-06" db="EMBL/GenBank/DDBJ databases">
        <title>Genome Sequence of the Brown Rot Fungal Pathogen Monilinia fructigena.</title>
        <authorList>
            <person name="Landi L."/>
            <person name="De Miccolis Angelini R.M."/>
            <person name="Pollastro S."/>
            <person name="Abate D."/>
            <person name="Faretra F."/>
            <person name="Romanazzi G."/>
        </authorList>
    </citation>
    <scope>NUCLEOTIDE SEQUENCE [LARGE SCALE GENOMIC DNA]</scope>
    <source>
        <strain evidence="1 2">Mfrg269</strain>
    </source>
</reference>
<dbReference type="AlphaFoldDB" id="A0A395IS25"/>
<dbReference type="EMBL" id="QKRW01000034">
    <property type="protein sequence ID" value="RAL61149.1"/>
    <property type="molecule type" value="Genomic_DNA"/>
</dbReference>
<dbReference type="Proteomes" id="UP000249056">
    <property type="component" value="Unassembled WGS sequence"/>
</dbReference>
<protein>
    <submittedName>
        <fullName evidence="1">Uncharacterized protein</fullName>
    </submittedName>
</protein>
<comment type="caution">
    <text evidence="1">The sequence shown here is derived from an EMBL/GenBank/DDBJ whole genome shotgun (WGS) entry which is preliminary data.</text>
</comment>